<dbReference type="EMBL" id="JAMXQU010000002">
    <property type="protein sequence ID" value="MCO6159011.1"/>
    <property type="molecule type" value="Genomic_DNA"/>
</dbReference>
<dbReference type="Proteomes" id="UP001523401">
    <property type="component" value="Unassembled WGS sequence"/>
</dbReference>
<dbReference type="InterPro" id="IPR023214">
    <property type="entry name" value="HAD_sf"/>
</dbReference>
<dbReference type="SUPFAM" id="SSF56784">
    <property type="entry name" value="HAD-like"/>
    <property type="match status" value="1"/>
</dbReference>
<dbReference type="PANTHER" id="PTHR31284">
    <property type="entry name" value="ACID PHOSPHATASE-LIKE PROTEIN"/>
    <property type="match status" value="1"/>
</dbReference>
<dbReference type="PANTHER" id="PTHR31284:SF10">
    <property type="entry name" value="ACID PHOSPHATASE-LIKE PROTEIN"/>
    <property type="match status" value="1"/>
</dbReference>
<reference evidence="2 3" key="1">
    <citation type="submission" date="2022-06" db="EMBL/GenBank/DDBJ databases">
        <title>Whole-genome of Asaia lannensis strain LMG 27011T.</title>
        <authorList>
            <person name="Sombolestani A."/>
        </authorList>
    </citation>
    <scope>NUCLEOTIDE SEQUENCE [LARGE SCALE GENOMIC DNA]</scope>
    <source>
        <strain evidence="2 3">NBRC 102526</strain>
    </source>
</reference>
<accession>A0ABT1CDT6</accession>
<dbReference type="Pfam" id="PF03767">
    <property type="entry name" value="Acid_phosphat_B"/>
    <property type="match status" value="1"/>
</dbReference>
<comment type="caution">
    <text evidence="2">The sequence shown here is derived from an EMBL/GenBank/DDBJ whole genome shotgun (WGS) entry which is preliminary data.</text>
</comment>
<evidence type="ECO:0000256" key="1">
    <source>
        <dbReference type="ARBA" id="ARBA00022729"/>
    </source>
</evidence>
<dbReference type="InterPro" id="IPR005519">
    <property type="entry name" value="Acid_phosphat_B-like"/>
</dbReference>
<gene>
    <name evidence="2" type="ORF">NF685_03080</name>
</gene>
<keyword evidence="1" id="KW-0732">Signal</keyword>
<evidence type="ECO:0000313" key="2">
    <source>
        <dbReference type="EMBL" id="MCO6159011.1"/>
    </source>
</evidence>
<evidence type="ECO:0000313" key="3">
    <source>
        <dbReference type="Proteomes" id="UP001523401"/>
    </source>
</evidence>
<keyword evidence="3" id="KW-1185">Reference proteome</keyword>
<dbReference type="Gene3D" id="3.40.50.1000">
    <property type="entry name" value="HAD superfamily/HAD-like"/>
    <property type="match status" value="1"/>
</dbReference>
<protein>
    <submittedName>
        <fullName evidence="2">Acid phosphatase</fullName>
    </submittedName>
</protein>
<sequence length="244" mass="26604">MTCEHPRSGHRSRPTPGRAARLVVGIVFLACGGMPVLAQAAPANVGDAMIAATAYHDNGSYDRDFDAVIQEASEWVRLRSSHVKKPALILDIDETALSNWPEIEANHFAYFHDGRCDALPKGPCGVMAWELSAKAEAFPSTLALYRMAQQHGVAVFFVTGRSEDERADTVRNLETAGYRNWAGLVLRPEGSHTPSASDYKSLARQKIEGDGYRIIATIGDQPSDLAGGHAERGFLLPNPFYRVP</sequence>
<proteinExistence type="predicted"/>
<organism evidence="2 3">
    <name type="scientific">Asaia lannensis NBRC 102526</name>
    <dbReference type="NCBI Taxonomy" id="1307926"/>
    <lineage>
        <taxon>Bacteria</taxon>
        <taxon>Pseudomonadati</taxon>
        <taxon>Pseudomonadota</taxon>
        <taxon>Alphaproteobacteria</taxon>
        <taxon>Acetobacterales</taxon>
        <taxon>Acetobacteraceae</taxon>
        <taxon>Asaia</taxon>
    </lineage>
</organism>
<dbReference type="RefSeq" id="WP_252848557.1">
    <property type="nucleotide sequence ID" value="NZ_BAPW01000012.1"/>
</dbReference>
<name>A0ABT1CDT6_9PROT</name>
<dbReference type="InterPro" id="IPR036412">
    <property type="entry name" value="HAD-like_sf"/>
</dbReference>